<feature type="transmembrane region" description="Helical" evidence="1">
    <location>
        <begin position="36"/>
        <end position="54"/>
    </location>
</feature>
<reference evidence="2 3" key="1">
    <citation type="submission" date="2022-01" db="EMBL/GenBank/DDBJ databases">
        <title>Labilibaculum sp. nov, a marine bacterium isolated from Antarctica.</title>
        <authorList>
            <person name="Dai W."/>
        </authorList>
    </citation>
    <scope>NUCLEOTIDE SEQUENCE [LARGE SCALE GENOMIC DNA]</scope>
    <source>
        <strain evidence="2 3">DW002</strain>
    </source>
</reference>
<keyword evidence="1" id="KW-1133">Transmembrane helix</keyword>
<evidence type="ECO:0000256" key="1">
    <source>
        <dbReference type="SAM" id="Phobius"/>
    </source>
</evidence>
<dbReference type="RefSeq" id="WP_275111426.1">
    <property type="nucleotide sequence ID" value="NZ_JAKJSC010000008.1"/>
</dbReference>
<feature type="transmembrane region" description="Helical" evidence="1">
    <location>
        <begin position="12"/>
        <end position="30"/>
    </location>
</feature>
<gene>
    <name evidence="2" type="ORF">L3049_19050</name>
</gene>
<proteinExistence type="predicted"/>
<keyword evidence="1" id="KW-0812">Transmembrane</keyword>
<keyword evidence="3" id="KW-1185">Reference proteome</keyword>
<dbReference type="Proteomes" id="UP001528920">
    <property type="component" value="Unassembled WGS sequence"/>
</dbReference>
<evidence type="ECO:0000313" key="3">
    <source>
        <dbReference type="Proteomes" id="UP001528920"/>
    </source>
</evidence>
<sequence>MRIKYKRKRLKYFLYFGIAWILLGVANLLFNEQLRWNDYAYIVLGVTHIATYIYESKNQFLTIESGVLCKNSLIPRRISLSEVVCVKSASGNYVIKTKKTEIKINVGLIDEESLIELNKILRSLNLEPGKTILV</sequence>
<dbReference type="EMBL" id="JAKJSC010000008">
    <property type="protein sequence ID" value="MDE5420094.1"/>
    <property type="molecule type" value="Genomic_DNA"/>
</dbReference>
<evidence type="ECO:0008006" key="4">
    <source>
        <dbReference type="Google" id="ProtNLM"/>
    </source>
</evidence>
<keyword evidence="1" id="KW-0472">Membrane</keyword>
<protein>
    <recommendedName>
        <fullName evidence="4">PH domain-containing protein</fullName>
    </recommendedName>
</protein>
<name>A0ABT5VXE7_9BACT</name>
<organism evidence="2 3">
    <name type="scientific">Paralabilibaculum antarcticum</name>
    <dbReference type="NCBI Taxonomy" id="2912572"/>
    <lineage>
        <taxon>Bacteria</taxon>
        <taxon>Pseudomonadati</taxon>
        <taxon>Bacteroidota</taxon>
        <taxon>Bacteroidia</taxon>
        <taxon>Marinilabiliales</taxon>
        <taxon>Marinifilaceae</taxon>
        <taxon>Paralabilibaculum</taxon>
    </lineage>
</organism>
<accession>A0ABT5VXE7</accession>
<evidence type="ECO:0000313" key="2">
    <source>
        <dbReference type="EMBL" id="MDE5420094.1"/>
    </source>
</evidence>
<comment type="caution">
    <text evidence="2">The sequence shown here is derived from an EMBL/GenBank/DDBJ whole genome shotgun (WGS) entry which is preliminary data.</text>
</comment>